<dbReference type="Proteomes" id="UP000560470">
    <property type="component" value="Unassembled WGS sequence"/>
</dbReference>
<proteinExistence type="predicted"/>
<accession>A0A7Y7RV94</accession>
<evidence type="ECO:0000313" key="1">
    <source>
        <dbReference type="EMBL" id="NVZ58841.1"/>
    </source>
</evidence>
<comment type="caution">
    <text evidence="1">The sequence shown here is derived from an EMBL/GenBank/DDBJ whole genome shotgun (WGS) entry which is preliminary data.</text>
</comment>
<dbReference type="PROSITE" id="PS51257">
    <property type="entry name" value="PROKAR_LIPOPROTEIN"/>
    <property type="match status" value="1"/>
</dbReference>
<gene>
    <name evidence="1" type="ORF">HX797_21470</name>
</gene>
<name>A0A7Y7RV94_9PSED</name>
<reference evidence="1 2" key="1">
    <citation type="submission" date="2020-04" db="EMBL/GenBank/DDBJ databases">
        <title>Molecular characterization of pseudomonads from Agaricus bisporus reveal novel blotch 2 pathogens in Western Europe.</title>
        <authorList>
            <person name="Taparia T."/>
            <person name="Krijger M."/>
            <person name="Haynes E."/>
            <person name="Elpinstone J.G."/>
            <person name="Noble R."/>
            <person name="Van Der Wolf J."/>
        </authorList>
    </citation>
    <scope>NUCLEOTIDE SEQUENCE [LARGE SCALE GENOMIC DNA]</scope>
    <source>
        <strain evidence="1 2">B7002</strain>
    </source>
</reference>
<dbReference type="AlphaFoldDB" id="A0A7Y7RV94"/>
<sequence length="533" mass="57946">MQKLEWVCVLTGCIGLFACSDQRSVMEPYETSLKVGSSNSKNFHSVLHFPSGTALHYPGYVVALEKSPQSIVGGPKPYPQVSFVRSGQYINSEQTSAGDTSNIISRFQRNDPKAMFISHIVQNRYTQNVAVLSKPYVSTSHCFVYNAYAAKPLALIKEDYDLAKISDWHACRISTNLDKVDAKAYQLYDYGKYALASLETNLTQDLLDGSYTHILVIVMGWNTSQQEAIRNFNDLTGNVIAASLEDKRGLQENEINRKEALDTQKAINGPFRPLVIGVTWPSYWSNSAGNVLSYSNKAGDADEVGLSWLNKILNETIPKSLAASGSPARVVALGHSFGARAMTRAVFSSPALVPIDNHFPDQKMVTSSVDLAVALQGAMSINRFVAGLSSEGAPYRDYAKLKNTQLVLTAAANDSAVGSPFIIWTSPAGSISSYHKACDSPDSPYKDIFNCMTASDTSAASAGSFSICKHGGQACNDPFDGNRQVRKVSYINVSDGITQFNSPGSGGGAHSDIYRVPMGRLLWKLIEEYAVNK</sequence>
<dbReference type="EMBL" id="JACAOZ010000024">
    <property type="protein sequence ID" value="NVZ58841.1"/>
    <property type="molecule type" value="Genomic_DNA"/>
</dbReference>
<protein>
    <recommendedName>
        <fullName evidence="3">Alpha/beta hydrolase</fullName>
    </recommendedName>
</protein>
<evidence type="ECO:0008006" key="3">
    <source>
        <dbReference type="Google" id="ProtNLM"/>
    </source>
</evidence>
<organism evidence="1 2">
    <name type="scientific">Pseudomonas edaphica</name>
    <dbReference type="NCBI Taxonomy" id="2006980"/>
    <lineage>
        <taxon>Bacteria</taxon>
        <taxon>Pseudomonadati</taxon>
        <taxon>Pseudomonadota</taxon>
        <taxon>Gammaproteobacteria</taxon>
        <taxon>Pseudomonadales</taxon>
        <taxon>Pseudomonadaceae</taxon>
        <taxon>Pseudomonas</taxon>
    </lineage>
</organism>
<evidence type="ECO:0000313" key="2">
    <source>
        <dbReference type="Proteomes" id="UP000560470"/>
    </source>
</evidence>